<evidence type="ECO:0000256" key="1">
    <source>
        <dbReference type="SAM" id="MobiDB-lite"/>
    </source>
</evidence>
<proteinExistence type="predicted"/>
<evidence type="ECO:0000313" key="2">
    <source>
        <dbReference type="EMBL" id="WZN65121.1"/>
    </source>
</evidence>
<protein>
    <recommendedName>
        <fullName evidence="4">FAD-binding FR-type domain-containing protein</fullName>
    </recommendedName>
</protein>
<keyword evidence="3" id="KW-1185">Reference proteome</keyword>
<sequence length="327" mass="35446">MAQHRAAMRIGGGAASRPGAREAASLAIPGRARCSARRRDARSRAALEDKDLTFNTTTVVENRPASADGVLRTLLLSVDDDVRQLSGRKFGSIPSLERLENPRWIDAFNQPGQYVIARNAEGAKERVVLASTPYDAHKDSAFLSASKVQILVDRNNTGGLNLGNLAPGDQFESSEVLGRGFQSLFHEEDRLGLSLEEGKNLVLVASGTGIGPIRAVADWAPVQAYAGNGHVVSLFYHYESLESAAYVDEFQSWREAGIHVRPCQGKDASVIEGELFDQKGEVRSTIVKPDTDPSFLISGFPGKVTARLSRLLSNNGISGNRVFYCDF</sequence>
<evidence type="ECO:0000313" key="3">
    <source>
        <dbReference type="Proteomes" id="UP001472866"/>
    </source>
</evidence>
<dbReference type="PANTHER" id="PTHR47215:SF1">
    <property type="entry name" value="F9L1.8 PROTEIN"/>
    <property type="match status" value="1"/>
</dbReference>
<dbReference type="AlphaFoldDB" id="A0AAX4PGU8"/>
<organism evidence="2 3">
    <name type="scientific">Chloropicon roscoffensis</name>
    <dbReference type="NCBI Taxonomy" id="1461544"/>
    <lineage>
        <taxon>Eukaryota</taxon>
        <taxon>Viridiplantae</taxon>
        <taxon>Chlorophyta</taxon>
        <taxon>Chloropicophyceae</taxon>
        <taxon>Chloropicales</taxon>
        <taxon>Chloropicaceae</taxon>
        <taxon>Chloropicon</taxon>
    </lineage>
</organism>
<dbReference type="EMBL" id="CP151511">
    <property type="protein sequence ID" value="WZN65121.1"/>
    <property type="molecule type" value="Genomic_DNA"/>
</dbReference>
<reference evidence="2 3" key="1">
    <citation type="submission" date="2024-03" db="EMBL/GenBank/DDBJ databases">
        <title>Complete genome sequence of the green alga Chloropicon roscoffensis RCC1871.</title>
        <authorList>
            <person name="Lemieux C."/>
            <person name="Pombert J.-F."/>
            <person name="Otis C."/>
            <person name="Turmel M."/>
        </authorList>
    </citation>
    <scope>NUCLEOTIDE SEQUENCE [LARGE SCALE GENOMIC DNA]</scope>
    <source>
        <strain evidence="2 3">RCC1871</strain>
    </source>
</reference>
<accession>A0AAX4PGU8</accession>
<feature type="region of interest" description="Disordered" evidence="1">
    <location>
        <begin position="1"/>
        <end position="24"/>
    </location>
</feature>
<evidence type="ECO:0008006" key="4">
    <source>
        <dbReference type="Google" id="ProtNLM"/>
    </source>
</evidence>
<dbReference type="PANTHER" id="PTHR47215">
    <property type="match status" value="1"/>
</dbReference>
<gene>
    <name evidence="2" type="ORF">HKI87_11g66780</name>
</gene>
<dbReference type="InterPro" id="IPR039261">
    <property type="entry name" value="FNR_nucleotide-bd"/>
</dbReference>
<dbReference type="Gene3D" id="3.40.50.80">
    <property type="entry name" value="Nucleotide-binding domain of ferredoxin-NADP reductase (FNR) module"/>
    <property type="match status" value="1"/>
</dbReference>
<name>A0AAX4PGU8_9CHLO</name>
<dbReference type="SUPFAM" id="SSF52343">
    <property type="entry name" value="Ferredoxin reductase-like, C-terminal NADP-linked domain"/>
    <property type="match status" value="1"/>
</dbReference>
<dbReference type="Proteomes" id="UP001472866">
    <property type="component" value="Chromosome 11"/>
</dbReference>